<name>K1T6T9_9ZZZZ</name>
<dbReference type="PANTHER" id="PTHR42715:SF10">
    <property type="entry name" value="BETA-GLUCOSIDASE"/>
    <property type="match status" value="1"/>
</dbReference>
<reference evidence="4" key="1">
    <citation type="journal article" date="2013" name="Environ. Microbiol.">
        <title>Microbiota from the distal guts of lean and obese adolescents exhibit partial functional redundancy besides clear differences in community structure.</title>
        <authorList>
            <person name="Ferrer M."/>
            <person name="Ruiz A."/>
            <person name="Lanza F."/>
            <person name="Haange S.B."/>
            <person name="Oberbach A."/>
            <person name="Till H."/>
            <person name="Bargiela R."/>
            <person name="Campoy C."/>
            <person name="Segura M.T."/>
            <person name="Richter M."/>
            <person name="von Bergen M."/>
            <person name="Seifert J."/>
            <person name="Suarez A."/>
        </authorList>
    </citation>
    <scope>NUCLEOTIDE SEQUENCE</scope>
</reference>
<dbReference type="AlphaFoldDB" id="K1T6T9"/>
<comment type="caution">
    <text evidence="4">The sequence shown here is derived from an EMBL/GenBank/DDBJ whole genome shotgun (WGS) entry which is preliminary data.</text>
</comment>
<dbReference type="GO" id="GO:0004553">
    <property type="term" value="F:hydrolase activity, hydrolyzing O-glycosyl compounds"/>
    <property type="evidence" value="ECO:0007669"/>
    <property type="project" value="InterPro"/>
</dbReference>
<keyword evidence="4" id="KW-0326">Glycosidase</keyword>
<keyword evidence="2 4" id="KW-0378">Hydrolase</keyword>
<accession>K1T6T9</accession>
<feature type="non-terminal residue" evidence="4">
    <location>
        <position position="113"/>
    </location>
</feature>
<evidence type="ECO:0000259" key="3">
    <source>
        <dbReference type="Pfam" id="PF00933"/>
    </source>
</evidence>
<gene>
    <name evidence="4" type="ORF">LEA_11422</name>
</gene>
<dbReference type="InterPro" id="IPR017853">
    <property type="entry name" value="GH"/>
</dbReference>
<dbReference type="EC" id="3.2.1.-" evidence="4"/>
<evidence type="ECO:0000313" key="4">
    <source>
        <dbReference type="EMBL" id="EKC63259.1"/>
    </source>
</evidence>
<dbReference type="EMBL" id="AJWY01007699">
    <property type="protein sequence ID" value="EKC63259.1"/>
    <property type="molecule type" value="Genomic_DNA"/>
</dbReference>
<evidence type="ECO:0000256" key="1">
    <source>
        <dbReference type="ARBA" id="ARBA00005336"/>
    </source>
</evidence>
<dbReference type="PANTHER" id="PTHR42715">
    <property type="entry name" value="BETA-GLUCOSIDASE"/>
    <property type="match status" value="1"/>
</dbReference>
<feature type="domain" description="Glycoside hydrolase family 3 N-terminal" evidence="3">
    <location>
        <begin position="25"/>
        <end position="88"/>
    </location>
</feature>
<dbReference type="InterPro" id="IPR050288">
    <property type="entry name" value="Cellulose_deg_GH3"/>
</dbReference>
<dbReference type="InterPro" id="IPR036962">
    <property type="entry name" value="Glyco_hydro_3_N_sf"/>
</dbReference>
<evidence type="ECO:0000256" key="2">
    <source>
        <dbReference type="ARBA" id="ARBA00022801"/>
    </source>
</evidence>
<protein>
    <submittedName>
        <fullName evidence="4">Protein containing Glycoside hydrolase, family 3</fullName>
        <ecNumber evidence="4">3.2.1.-</ecNumber>
    </submittedName>
</protein>
<dbReference type="InterPro" id="IPR001764">
    <property type="entry name" value="Glyco_hydro_3_N"/>
</dbReference>
<dbReference type="Gene3D" id="3.20.20.300">
    <property type="entry name" value="Glycoside hydrolase, family 3, N-terminal domain"/>
    <property type="match status" value="1"/>
</dbReference>
<sequence>MVLADGPAGLRMTPSVRGSSATYYCTHFPIGTLLASTWDQELVESVGQSIGNEVLEYGADVLLAPALNIHRNPLRNFIHTAIFQDPAAVSHNACITLHIHVESSIKNLGNCAA</sequence>
<comment type="similarity">
    <text evidence="1">Belongs to the glycosyl hydrolase 3 family.</text>
</comment>
<proteinExistence type="inferred from homology"/>
<dbReference type="GO" id="GO:0005975">
    <property type="term" value="P:carbohydrate metabolic process"/>
    <property type="evidence" value="ECO:0007669"/>
    <property type="project" value="InterPro"/>
</dbReference>
<organism evidence="4">
    <name type="scientific">human gut metagenome</name>
    <dbReference type="NCBI Taxonomy" id="408170"/>
    <lineage>
        <taxon>unclassified sequences</taxon>
        <taxon>metagenomes</taxon>
        <taxon>organismal metagenomes</taxon>
    </lineage>
</organism>
<dbReference type="Pfam" id="PF00933">
    <property type="entry name" value="Glyco_hydro_3"/>
    <property type="match status" value="1"/>
</dbReference>
<dbReference type="SUPFAM" id="SSF51445">
    <property type="entry name" value="(Trans)glycosidases"/>
    <property type="match status" value="1"/>
</dbReference>